<evidence type="ECO:0000256" key="2">
    <source>
        <dbReference type="SAM" id="MobiDB-lite"/>
    </source>
</evidence>
<proteinExistence type="inferred from homology"/>
<dbReference type="SUPFAM" id="SSF109604">
    <property type="entry name" value="HD-domain/PDEase-like"/>
    <property type="match status" value="1"/>
</dbReference>
<dbReference type="GeneID" id="136803664"/>
<dbReference type="Gene3D" id="3.30.70.2760">
    <property type="match status" value="1"/>
</dbReference>
<dbReference type="InterPro" id="IPR050135">
    <property type="entry name" value="dGTPase-like"/>
</dbReference>
<sequence>MESFQSIPSGQEAEYFIYDENLNMASSTRKMLPTKRRLSPLLHDESKDDGFFDESTPKKSRQNSPSEGRQLFSFPKIFQDSVHGPISLDPVLVAIIDTPQFQRLRDIKQLGVGYWVFPGACHNRFEHCIGTSYLCGEMLTTLRHLHQDVYKDPIDITDKDILCVKIAGLCHDLGHGPFSHLFDGPFFKRCKNFDQENKWTHEQGSCDLFDYMIEKNQRVRKVLQENGIGEFETDLIKAMIRGENKEIKTNYRDQSLQKQFLFEIVSNKATGIDCDKFDYFARDTHHAGIRNSFDFNRYFKNVRILPVKNDEGKEELRICARDKEESNLYELFHIRWTLHRQVYQHKTTQIVEEFLVQAMLLSDEKFGISTSVKNMEEYTLMTDSIFYRILCLNDEDDDIKKAQEFLRRIQKRDLYRFCGEINPKIVENEENEFSSSQKILSEEEVANEIAAFDDDVSEDEIFVSQSVFNFGKKDKNPLIEMNYFGKNGKLKKRQLTELSSSLPRNFEESYIRVFCKAPEKIVKIRKAFYRWCKNNGYVTSSDSE</sequence>
<dbReference type="PANTHER" id="PTHR11373:SF4">
    <property type="entry name" value="DEOXYNUCLEOSIDE TRIPHOSPHATE TRIPHOSPHOHYDROLASE SAMHD1"/>
    <property type="match status" value="1"/>
</dbReference>
<comment type="similarity">
    <text evidence="1">Belongs to the SAMHD1 family.</text>
</comment>
<evidence type="ECO:0000313" key="5">
    <source>
        <dbReference type="Proteomes" id="UP000594262"/>
    </source>
</evidence>
<accession>A0A7M5XJA5</accession>
<dbReference type="Gene3D" id="1.10.3210.10">
    <property type="entry name" value="Hypothetical protein af1432"/>
    <property type="match status" value="1"/>
</dbReference>
<protein>
    <recommendedName>
        <fullName evidence="3">HD/PDEase domain-containing protein</fullName>
    </recommendedName>
</protein>
<feature type="region of interest" description="Disordered" evidence="2">
    <location>
        <begin position="37"/>
        <end position="68"/>
    </location>
</feature>
<dbReference type="SMART" id="SM00471">
    <property type="entry name" value="HDc"/>
    <property type="match status" value="1"/>
</dbReference>
<evidence type="ECO:0000259" key="3">
    <source>
        <dbReference type="SMART" id="SM00471"/>
    </source>
</evidence>
<dbReference type="GO" id="GO:0006203">
    <property type="term" value="P:dGTP catabolic process"/>
    <property type="evidence" value="ECO:0007669"/>
    <property type="project" value="TreeGrafter"/>
</dbReference>
<dbReference type="AlphaFoldDB" id="A0A7M5XJA5"/>
<feature type="domain" description="HD/PDEase" evidence="3">
    <location>
        <begin position="120"/>
        <end position="289"/>
    </location>
</feature>
<dbReference type="GO" id="GO:0005634">
    <property type="term" value="C:nucleus"/>
    <property type="evidence" value="ECO:0007669"/>
    <property type="project" value="TreeGrafter"/>
</dbReference>
<keyword evidence="5" id="KW-1185">Reference proteome</keyword>
<dbReference type="PANTHER" id="PTHR11373">
    <property type="entry name" value="DEOXYNUCLEOSIDE TRIPHOSPHATE TRIPHOSPHOHYDROLASE"/>
    <property type="match status" value="1"/>
</dbReference>
<dbReference type="InterPro" id="IPR003607">
    <property type="entry name" value="HD/PDEase_dom"/>
</dbReference>
<dbReference type="CDD" id="cd00077">
    <property type="entry name" value="HDc"/>
    <property type="match status" value="1"/>
</dbReference>
<name>A0A7M5XJA5_9CNID</name>
<dbReference type="EnsemblMetazoa" id="CLYHEMT024268.2">
    <property type="protein sequence ID" value="CLYHEMP024268.2"/>
    <property type="gene ID" value="CLYHEMG024268"/>
</dbReference>
<dbReference type="OrthoDB" id="6020396at2759"/>
<dbReference type="Pfam" id="PF01966">
    <property type="entry name" value="HD"/>
    <property type="match status" value="1"/>
</dbReference>
<dbReference type="RefSeq" id="XP_066916486.1">
    <property type="nucleotide sequence ID" value="XM_067060385.1"/>
</dbReference>
<reference evidence="4" key="1">
    <citation type="submission" date="2021-01" db="UniProtKB">
        <authorList>
            <consortium name="EnsemblMetazoa"/>
        </authorList>
    </citation>
    <scope>IDENTIFICATION</scope>
</reference>
<dbReference type="InterPro" id="IPR006674">
    <property type="entry name" value="HD_domain"/>
</dbReference>
<evidence type="ECO:0000256" key="1">
    <source>
        <dbReference type="ARBA" id="ARBA00005776"/>
    </source>
</evidence>
<dbReference type="Pfam" id="PF19276">
    <property type="entry name" value="HD_assoc_2"/>
    <property type="match status" value="1"/>
</dbReference>
<dbReference type="InterPro" id="IPR045509">
    <property type="entry name" value="HD_assoc_2"/>
</dbReference>
<evidence type="ECO:0000313" key="4">
    <source>
        <dbReference type="EnsemblMetazoa" id="CLYHEMP024268.2"/>
    </source>
</evidence>
<organism evidence="4 5">
    <name type="scientific">Clytia hemisphaerica</name>
    <dbReference type="NCBI Taxonomy" id="252671"/>
    <lineage>
        <taxon>Eukaryota</taxon>
        <taxon>Metazoa</taxon>
        <taxon>Cnidaria</taxon>
        <taxon>Hydrozoa</taxon>
        <taxon>Hydroidolina</taxon>
        <taxon>Leptothecata</taxon>
        <taxon>Obeliida</taxon>
        <taxon>Clytiidae</taxon>
        <taxon>Clytia</taxon>
    </lineage>
</organism>
<dbReference type="Proteomes" id="UP000594262">
    <property type="component" value="Unplaced"/>
</dbReference>
<dbReference type="GO" id="GO:0008832">
    <property type="term" value="F:dGTPase activity"/>
    <property type="evidence" value="ECO:0007669"/>
    <property type="project" value="TreeGrafter"/>
</dbReference>